<evidence type="ECO:0000313" key="1">
    <source>
        <dbReference type="EMBL" id="DAD41393.1"/>
    </source>
</evidence>
<name>A0A822ZA00_NELNU</name>
<evidence type="ECO:0000313" key="2">
    <source>
        <dbReference type="Proteomes" id="UP000607653"/>
    </source>
</evidence>
<accession>A0A822ZA00</accession>
<protein>
    <submittedName>
        <fullName evidence="1">Uncharacterized protein</fullName>
    </submittedName>
</protein>
<dbReference type="AlphaFoldDB" id="A0A822ZA00"/>
<proteinExistence type="predicted"/>
<dbReference type="EMBL" id="DUZY01000005">
    <property type="protein sequence ID" value="DAD41393.1"/>
    <property type="molecule type" value="Genomic_DNA"/>
</dbReference>
<comment type="caution">
    <text evidence="1">The sequence shown here is derived from an EMBL/GenBank/DDBJ whole genome shotgun (WGS) entry which is preliminary data.</text>
</comment>
<dbReference type="Proteomes" id="UP000607653">
    <property type="component" value="Unassembled WGS sequence"/>
</dbReference>
<reference evidence="1 2" key="1">
    <citation type="journal article" date="2020" name="Mol. Biol. Evol.">
        <title>Distinct Expression and Methylation Patterns for Genes with Different Fates following a Single Whole-Genome Duplication in Flowering Plants.</title>
        <authorList>
            <person name="Shi T."/>
            <person name="Rahmani R.S."/>
            <person name="Gugger P.F."/>
            <person name="Wang M."/>
            <person name="Li H."/>
            <person name="Zhang Y."/>
            <person name="Li Z."/>
            <person name="Wang Q."/>
            <person name="Van de Peer Y."/>
            <person name="Marchal K."/>
            <person name="Chen J."/>
        </authorList>
    </citation>
    <scope>NUCLEOTIDE SEQUENCE [LARGE SCALE GENOMIC DNA]</scope>
    <source>
        <tissue evidence="1">Leaf</tissue>
    </source>
</reference>
<organism evidence="1 2">
    <name type="scientific">Nelumbo nucifera</name>
    <name type="common">Sacred lotus</name>
    <dbReference type="NCBI Taxonomy" id="4432"/>
    <lineage>
        <taxon>Eukaryota</taxon>
        <taxon>Viridiplantae</taxon>
        <taxon>Streptophyta</taxon>
        <taxon>Embryophyta</taxon>
        <taxon>Tracheophyta</taxon>
        <taxon>Spermatophyta</taxon>
        <taxon>Magnoliopsida</taxon>
        <taxon>Proteales</taxon>
        <taxon>Nelumbonaceae</taxon>
        <taxon>Nelumbo</taxon>
    </lineage>
</organism>
<sequence>MFLAIWIYKVRQVSWFLKPFQVKLAVHMQLHNATFFEGKFPDQYPEL</sequence>
<gene>
    <name evidence="1" type="ORF">HUJ06_015716</name>
</gene>
<keyword evidence="2" id="KW-1185">Reference proteome</keyword>